<feature type="transmembrane region" description="Helical" evidence="7">
    <location>
        <begin position="156"/>
        <end position="173"/>
    </location>
</feature>
<dbReference type="InterPro" id="IPR058533">
    <property type="entry name" value="Cation_efflux_TM"/>
</dbReference>
<evidence type="ECO:0000256" key="6">
    <source>
        <dbReference type="ARBA" id="ARBA00023136"/>
    </source>
</evidence>
<keyword evidence="5 7" id="KW-1133">Transmembrane helix</keyword>
<comment type="similarity">
    <text evidence="2">Belongs to the cation diffusion facilitator (CDF) transporter (TC 2.A.4) family.</text>
</comment>
<reference evidence="10 11" key="1">
    <citation type="submission" date="2021-06" db="EMBL/GenBank/DDBJ databases">
        <authorList>
            <person name="Sun Q."/>
            <person name="Li D."/>
        </authorList>
    </citation>
    <scope>NUCLEOTIDE SEQUENCE [LARGE SCALE GENOMIC DNA]</scope>
    <source>
        <strain evidence="10 11">MSJ-4</strain>
    </source>
</reference>
<proteinExistence type="inferred from homology"/>
<accession>A0ABS6EVB9</accession>
<comment type="subcellular location">
    <subcellularLocation>
        <location evidence="1">Membrane</location>
        <topology evidence="1">Multi-pass membrane protein</topology>
    </subcellularLocation>
</comment>
<dbReference type="RefSeq" id="WP_216455437.1">
    <property type="nucleotide sequence ID" value="NZ_JAHLQL010000001.1"/>
</dbReference>
<evidence type="ECO:0000256" key="5">
    <source>
        <dbReference type="ARBA" id="ARBA00022989"/>
    </source>
</evidence>
<feature type="transmembrane region" description="Helical" evidence="7">
    <location>
        <begin position="117"/>
        <end position="135"/>
    </location>
</feature>
<feature type="domain" description="Cation efflux protein transmembrane" evidence="8">
    <location>
        <begin position="12"/>
        <end position="204"/>
    </location>
</feature>
<keyword evidence="11" id="KW-1185">Reference proteome</keyword>
<dbReference type="Pfam" id="PF01545">
    <property type="entry name" value="Cation_efflux"/>
    <property type="match status" value="1"/>
</dbReference>
<dbReference type="InterPro" id="IPR002524">
    <property type="entry name" value="Cation_efflux"/>
</dbReference>
<dbReference type="Proteomes" id="UP000736583">
    <property type="component" value="Unassembled WGS sequence"/>
</dbReference>
<feature type="transmembrane region" description="Helical" evidence="7">
    <location>
        <begin position="79"/>
        <end position="97"/>
    </location>
</feature>
<sequence>MENSKIGTKASLITITANIFLCVFKMLAAFIGKSSAMLADAFHSLADILTTVIVIIGLKVSSKGADESHPYGHEKFEPVFAKLMSLILIFTGASIGYKSFMDLISGNLNSPHKIALIAAGVSIFVKEAMYWYTIIIAKRIKSIAMETDAWHHRSDALSSIGTFLGILGARLGIKILDPIAGLLVSLLIIKIGIEYYFKAIKELVDHCANNEIIEKIKDITFNIKGVTNIINLKTRTFGNKIYADIEISVDGDLTISEGHKIAQKVHDSIEENIVDIKHCLVKLEPEKK</sequence>
<gene>
    <name evidence="10" type="ORF">KQI89_00200</name>
</gene>
<protein>
    <submittedName>
        <fullName evidence="10">Cation diffusion facilitator family transporter</fullName>
    </submittedName>
</protein>
<evidence type="ECO:0000256" key="1">
    <source>
        <dbReference type="ARBA" id="ARBA00004141"/>
    </source>
</evidence>
<organism evidence="10 11">
    <name type="scientific">Clostridium simiarum</name>
    <dbReference type="NCBI Taxonomy" id="2841506"/>
    <lineage>
        <taxon>Bacteria</taxon>
        <taxon>Bacillati</taxon>
        <taxon>Bacillota</taxon>
        <taxon>Clostridia</taxon>
        <taxon>Eubacteriales</taxon>
        <taxon>Clostridiaceae</taxon>
        <taxon>Clostridium</taxon>
    </lineage>
</organism>
<dbReference type="InterPro" id="IPR027470">
    <property type="entry name" value="Cation_efflux_CTD"/>
</dbReference>
<evidence type="ECO:0000256" key="3">
    <source>
        <dbReference type="ARBA" id="ARBA00022448"/>
    </source>
</evidence>
<evidence type="ECO:0000256" key="2">
    <source>
        <dbReference type="ARBA" id="ARBA00008114"/>
    </source>
</evidence>
<keyword evidence="3" id="KW-0813">Transport</keyword>
<evidence type="ECO:0000256" key="7">
    <source>
        <dbReference type="SAM" id="Phobius"/>
    </source>
</evidence>
<feature type="domain" description="Cation efflux protein cytoplasmic" evidence="9">
    <location>
        <begin position="210"/>
        <end position="286"/>
    </location>
</feature>
<dbReference type="NCBIfam" id="TIGR01297">
    <property type="entry name" value="CDF"/>
    <property type="match status" value="1"/>
</dbReference>
<keyword evidence="6 7" id="KW-0472">Membrane</keyword>
<dbReference type="EMBL" id="JAHLQL010000001">
    <property type="protein sequence ID" value="MBU5590176.1"/>
    <property type="molecule type" value="Genomic_DNA"/>
</dbReference>
<evidence type="ECO:0000259" key="8">
    <source>
        <dbReference type="Pfam" id="PF01545"/>
    </source>
</evidence>
<dbReference type="Pfam" id="PF16916">
    <property type="entry name" value="ZT_dimer"/>
    <property type="match status" value="1"/>
</dbReference>
<dbReference type="PANTHER" id="PTHR43840:SF15">
    <property type="entry name" value="MITOCHONDRIAL METAL TRANSPORTER 1-RELATED"/>
    <property type="match status" value="1"/>
</dbReference>
<comment type="caution">
    <text evidence="10">The sequence shown here is derived from an EMBL/GenBank/DDBJ whole genome shotgun (WGS) entry which is preliminary data.</text>
</comment>
<dbReference type="InterPro" id="IPR050291">
    <property type="entry name" value="CDF_Transporter"/>
</dbReference>
<name>A0ABS6EVB9_9CLOT</name>
<feature type="transmembrane region" description="Helical" evidence="7">
    <location>
        <begin position="179"/>
        <end position="197"/>
    </location>
</feature>
<evidence type="ECO:0000313" key="10">
    <source>
        <dbReference type="EMBL" id="MBU5590176.1"/>
    </source>
</evidence>
<feature type="transmembrane region" description="Helical" evidence="7">
    <location>
        <begin position="37"/>
        <end position="58"/>
    </location>
</feature>
<evidence type="ECO:0000313" key="11">
    <source>
        <dbReference type="Proteomes" id="UP000736583"/>
    </source>
</evidence>
<evidence type="ECO:0000256" key="4">
    <source>
        <dbReference type="ARBA" id="ARBA00022692"/>
    </source>
</evidence>
<keyword evidence="4 7" id="KW-0812">Transmembrane</keyword>
<evidence type="ECO:0000259" key="9">
    <source>
        <dbReference type="Pfam" id="PF16916"/>
    </source>
</evidence>
<feature type="transmembrane region" description="Helical" evidence="7">
    <location>
        <begin position="12"/>
        <end position="31"/>
    </location>
</feature>
<dbReference type="PANTHER" id="PTHR43840">
    <property type="entry name" value="MITOCHONDRIAL METAL TRANSPORTER 1-RELATED"/>
    <property type="match status" value="1"/>
</dbReference>